<accession>Q7MW05</accession>
<dbReference type="GO" id="GO:0016787">
    <property type="term" value="F:hydrolase activity"/>
    <property type="evidence" value="ECO:0007669"/>
    <property type="project" value="UniProtKB-KW"/>
</dbReference>
<dbReference type="BioCyc" id="PGIN242619:G1G02-803-MONOMER"/>
<feature type="coiled-coil region" evidence="2">
    <location>
        <begin position="934"/>
        <end position="961"/>
    </location>
</feature>
<sequence length="1160" mass="133479">MLLRNTLIDNSSPELSMSSCLKQCFRLDWVNRVRIATGYWDVPGMALVIKELSAFLEREGTMLQILIGKDPYVYSSLLKNPKYQDASFPHDFIRTDIHNLELHEEYMQVIKLLLKHCESSKIQIRIYLRNAQGEIEFLHSKCYICSGVDDSLGIIGSSNFTSRGLIGNAELNYLESDSRVVTAKPQKGSAAKGHSHWFDEKWTIAEDWSQEFLEQVIKTAPIAQETMKSAKQEMQEQSLSPYELYIKLLQYKFSSLVDKDLNEILTGYLPSTFDAFEYQLDAVKQCYSIMQEHGGFMLSDVVGLGKTVVGTLLVKHFLSMPEDDGRNKRVLIITPPAILETWRETIDLFDVDKPESIAPSIDFVTMGSIGKLVDDIEDEDELNLEELDSGEFIEPLPCANYGLILIDESHRLRNNHTQMYQSLDTLIEQIVLREGAYPYIGLLSATPQNNRPDDLKHQIYLFQRNHTDSTLRKANGGNLESFFADIAREYQSVIYSRYDEGPTAEQIQQSRKLLNDLSSRVRDCVLQDILVRRTRTDIRKYYPETKLTFPEISGPHSFEYRMSKSLAKLFARTMDCIAPKENFQFDSSTSLCYYRYRAIEYLRDESTRKLYSGRNMDAERFSHQLARIMQIGLVKRIESSFSAFKVSLKNLKRYTQNMVDMWEHDTIFICPQIDVNAELNPRKHWDSTRKLFSFEECAEDLRKKINKLNSSGSNEKGRNREYRREDFAPEYIDLLRQDLALIDQLDEQWSIYSDDPKLDDFKRQLLPSLLSLERNPEQKLVIFTEAIDTVRAIERAIESVDDRLSVLSITAKNRREREEDIRANFDANYKGEQRDDYQIIITTEVLAEGINLHRANSILNYDTPWNATRLMQRIGRVNRIGSQAPCVYVYNFMPSAEGDAEINLVKKAYTKLQSFHTLFGEDSQIFSEEEEVVHHELKTQIEGAESALEQYLYELKTYKAQHPERYDYIARQSEGLELAVSETEGQALFVVRSPKCPAMFVRYDALEDKCSMLSAPQMYEAFRSATFGAQASFALPKDWQARRDAAVLAVNQALVKRNLNMKRSARATEAKAIIDQMKEMPMEAHSRKLLASARKLVDKGNPDIIKRIIGIGHLLKEREGSLLPITQDEIDTIIHKEIEILVSGIAKKFGQAEVFIGLSL</sequence>
<dbReference type="eggNOG" id="COG0553">
    <property type="taxonomic scope" value="Bacteria"/>
</dbReference>
<dbReference type="PATRIC" id="fig|242619.8.peg.797"/>
<dbReference type="SMART" id="SM00490">
    <property type="entry name" value="HELICc"/>
    <property type="match status" value="1"/>
</dbReference>
<dbReference type="GO" id="GO:0004386">
    <property type="term" value="F:helicase activity"/>
    <property type="evidence" value="ECO:0007669"/>
    <property type="project" value="UniProtKB-KW"/>
</dbReference>
<dbReference type="CDD" id="cd18793">
    <property type="entry name" value="SF2_C_SNF"/>
    <property type="match status" value="1"/>
</dbReference>
<dbReference type="Proteomes" id="UP000000588">
    <property type="component" value="Chromosome"/>
</dbReference>
<keyword evidence="2" id="KW-0175">Coiled coil</keyword>
<reference evidence="5 6" key="1">
    <citation type="journal article" date="2003" name="J. Bacteriol.">
        <title>Complete genome sequence of the oral pathogenic bacterium Porphyromonas gingivalis strain W83.</title>
        <authorList>
            <person name="Nelson K."/>
            <person name="Fleishmann R."/>
            <person name="DeBoy R."/>
            <person name="Paulsen I."/>
            <person name="Fouts D."/>
            <person name="Eisen J."/>
            <person name="Daugherty S."/>
            <person name="Dodson R."/>
            <person name="Durkin A."/>
            <person name="Gwinn M."/>
            <person name="Haft D."/>
            <person name="Kolonay J."/>
            <person name="Nelson W."/>
            <person name="White O."/>
            <person name="Mason T."/>
            <person name="Tallon L."/>
            <person name="Gray J."/>
            <person name="Granger D."/>
            <person name="Tettelin H."/>
            <person name="Dong H."/>
            <person name="Galvin J."/>
            <person name="Duncan M."/>
            <person name="Dewhirst F."/>
            <person name="Fraser C."/>
        </authorList>
    </citation>
    <scope>NUCLEOTIDE SEQUENCE [LARGE SCALE GENOMIC DNA]</scope>
    <source>
        <strain evidence="6">ATCC BAA-308 / W83</strain>
    </source>
</reference>
<dbReference type="SUPFAM" id="SSF52540">
    <property type="entry name" value="P-loop containing nucleoside triphosphate hydrolases"/>
    <property type="match status" value="2"/>
</dbReference>
<name>Q7MW05_PORGI</name>
<dbReference type="Pfam" id="PF00271">
    <property type="entry name" value="Helicase_C"/>
    <property type="match status" value="1"/>
</dbReference>
<dbReference type="InterPro" id="IPR014001">
    <property type="entry name" value="Helicase_ATP-bd"/>
</dbReference>
<evidence type="ECO:0000259" key="3">
    <source>
        <dbReference type="PROSITE" id="PS51192"/>
    </source>
</evidence>
<feature type="domain" description="Helicase ATP-binding" evidence="3">
    <location>
        <begin position="287"/>
        <end position="465"/>
    </location>
</feature>
<keyword evidence="1" id="KW-0378">Hydrolase</keyword>
<keyword evidence="5" id="KW-0547">Nucleotide-binding</keyword>
<dbReference type="Gene3D" id="3.40.50.300">
    <property type="entry name" value="P-loop containing nucleotide triphosphate hydrolases"/>
    <property type="match status" value="1"/>
</dbReference>
<gene>
    <name evidence="5" type="ordered locus">PG_0861</name>
</gene>
<dbReference type="InterPro" id="IPR025202">
    <property type="entry name" value="PLD-like_dom"/>
</dbReference>
<dbReference type="Pfam" id="PF13091">
    <property type="entry name" value="PLDc_2"/>
    <property type="match status" value="1"/>
</dbReference>
<dbReference type="eggNOG" id="COG1502">
    <property type="taxonomic scope" value="Bacteria"/>
</dbReference>
<dbReference type="PANTHER" id="PTHR45766:SF6">
    <property type="entry name" value="SWI_SNF-RELATED MATRIX-ASSOCIATED ACTIN-DEPENDENT REGULATOR OF CHROMATIN SUBFAMILY A-LIKE PROTEIN 1"/>
    <property type="match status" value="1"/>
</dbReference>
<evidence type="ECO:0000256" key="2">
    <source>
        <dbReference type="SAM" id="Coils"/>
    </source>
</evidence>
<keyword evidence="6" id="KW-1185">Reference proteome</keyword>
<dbReference type="GO" id="GO:0005524">
    <property type="term" value="F:ATP binding"/>
    <property type="evidence" value="ECO:0007669"/>
    <property type="project" value="InterPro"/>
</dbReference>
<dbReference type="InterPro" id="IPR000330">
    <property type="entry name" value="SNF2_N"/>
</dbReference>
<dbReference type="Pfam" id="PF00176">
    <property type="entry name" value="SNF2-rel_dom"/>
    <property type="match status" value="1"/>
</dbReference>
<dbReference type="AlphaFoldDB" id="Q7MW05"/>
<dbReference type="HOGENOM" id="CLU_008466_1_1_10"/>
<protein>
    <submittedName>
        <fullName evidence="5">Helicase, SNF2/RAD54 family</fullName>
    </submittedName>
</protein>
<keyword evidence="5" id="KW-0067">ATP-binding</keyword>
<proteinExistence type="predicted"/>
<dbReference type="InterPro" id="IPR027417">
    <property type="entry name" value="P-loop_NTPase"/>
</dbReference>
<keyword evidence="5" id="KW-0347">Helicase</keyword>
<dbReference type="KEGG" id="pgi:PG_0861"/>
<evidence type="ECO:0000313" key="5">
    <source>
        <dbReference type="EMBL" id="AAQ66009.1"/>
    </source>
</evidence>
<dbReference type="InterPro" id="IPR049730">
    <property type="entry name" value="SNF2/RAD54-like_C"/>
</dbReference>
<dbReference type="STRING" id="242619.PG_0861"/>
<feature type="domain" description="Helicase C-terminal" evidence="4">
    <location>
        <begin position="764"/>
        <end position="949"/>
    </location>
</feature>
<organism evidence="5 6">
    <name type="scientific">Porphyromonas gingivalis (strain ATCC BAA-308 / W83)</name>
    <dbReference type="NCBI Taxonomy" id="242619"/>
    <lineage>
        <taxon>Bacteria</taxon>
        <taxon>Pseudomonadati</taxon>
        <taxon>Bacteroidota</taxon>
        <taxon>Bacteroidia</taxon>
        <taxon>Bacteroidales</taxon>
        <taxon>Porphyromonadaceae</taxon>
        <taxon>Porphyromonas</taxon>
    </lineage>
</organism>
<dbReference type="Gene3D" id="3.30.870.10">
    <property type="entry name" value="Endonuclease Chain A"/>
    <property type="match status" value="1"/>
</dbReference>
<dbReference type="PROSITE" id="PS51194">
    <property type="entry name" value="HELICASE_CTER"/>
    <property type="match status" value="1"/>
</dbReference>
<dbReference type="InterPro" id="IPR001650">
    <property type="entry name" value="Helicase_C-like"/>
</dbReference>
<dbReference type="PANTHER" id="PTHR45766">
    <property type="entry name" value="DNA ANNEALING HELICASE AND ENDONUCLEASE ZRANB3 FAMILY MEMBER"/>
    <property type="match status" value="1"/>
</dbReference>
<dbReference type="InterPro" id="IPR038718">
    <property type="entry name" value="SNF2-like_sf"/>
</dbReference>
<dbReference type="EnsemblBacteria" id="AAQ66009">
    <property type="protein sequence ID" value="AAQ66009"/>
    <property type="gene ID" value="PG_0861"/>
</dbReference>
<dbReference type="SUPFAM" id="SSF56024">
    <property type="entry name" value="Phospholipase D/nuclease"/>
    <property type="match status" value="1"/>
</dbReference>
<dbReference type="SMART" id="SM00487">
    <property type="entry name" value="DEXDc"/>
    <property type="match status" value="1"/>
</dbReference>
<evidence type="ECO:0000259" key="4">
    <source>
        <dbReference type="PROSITE" id="PS51194"/>
    </source>
</evidence>
<evidence type="ECO:0000313" key="6">
    <source>
        <dbReference type="Proteomes" id="UP000000588"/>
    </source>
</evidence>
<evidence type="ECO:0000256" key="1">
    <source>
        <dbReference type="ARBA" id="ARBA00022801"/>
    </source>
</evidence>
<dbReference type="EMBL" id="AE015924">
    <property type="protein sequence ID" value="AAQ66009.1"/>
    <property type="molecule type" value="Genomic_DNA"/>
</dbReference>
<dbReference type="Gene3D" id="3.40.50.10810">
    <property type="entry name" value="Tandem AAA-ATPase domain"/>
    <property type="match status" value="1"/>
</dbReference>
<dbReference type="PROSITE" id="PS51192">
    <property type="entry name" value="HELICASE_ATP_BIND_1"/>
    <property type="match status" value="1"/>
</dbReference>